<dbReference type="Proteomes" id="UP001642409">
    <property type="component" value="Unassembled WGS sequence"/>
</dbReference>
<dbReference type="EMBL" id="CAXDID020000249">
    <property type="protein sequence ID" value="CAL6064199.1"/>
    <property type="molecule type" value="Genomic_DNA"/>
</dbReference>
<reference evidence="2" key="1">
    <citation type="submission" date="2023-06" db="EMBL/GenBank/DDBJ databases">
        <authorList>
            <person name="Kurt Z."/>
        </authorList>
    </citation>
    <scope>NUCLEOTIDE SEQUENCE</scope>
</reference>
<dbReference type="CDD" id="cd00167">
    <property type="entry name" value="SANT"/>
    <property type="match status" value="1"/>
</dbReference>
<gene>
    <name evidence="3" type="ORF">HINF_LOCUS51240</name>
    <name evidence="2" type="ORF">HINF_LOCUS54308</name>
</gene>
<dbReference type="InterPro" id="IPR009057">
    <property type="entry name" value="Homeodomain-like_sf"/>
</dbReference>
<reference evidence="3 4" key="2">
    <citation type="submission" date="2024-07" db="EMBL/GenBank/DDBJ databases">
        <authorList>
            <person name="Akdeniz Z."/>
        </authorList>
    </citation>
    <scope>NUCLEOTIDE SEQUENCE [LARGE SCALE GENOMIC DNA]</scope>
</reference>
<organism evidence="2">
    <name type="scientific">Hexamita inflata</name>
    <dbReference type="NCBI Taxonomy" id="28002"/>
    <lineage>
        <taxon>Eukaryota</taxon>
        <taxon>Metamonada</taxon>
        <taxon>Diplomonadida</taxon>
        <taxon>Hexamitidae</taxon>
        <taxon>Hexamitinae</taxon>
        <taxon>Hexamita</taxon>
    </lineage>
</organism>
<sequence length="114" mass="13682">METNVIQQFTDRSKRTWTQAEQEKFKHLYKSLKRDFKQYVPYFDGRTEGQIKSFYQNVVHKNKIIQKYKDETLNTLSNTSTNLSQIQSSQELTQISDSLFEYDMISFENFDQSQ</sequence>
<dbReference type="PROSITE" id="PS51294">
    <property type="entry name" value="HTH_MYB"/>
    <property type="match status" value="1"/>
</dbReference>
<dbReference type="InterPro" id="IPR017930">
    <property type="entry name" value="Myb_dom"/>
</dbReference>
<dbReference type="SUPFAM" id="SSF46689">
    <property type="entry name" value="Homeodomain-like"/>
    <property type="match status" value="1"/>
</dbReference>
<evidence type="ECO:0000259" key="1">
    <source>
        <dbReference type="PROSITE" id="PS51294"/>
    </source>
</evidence>
<evidence type="ECO:0000313" key="4">
    <source>
        <dbReference type="Proteomes" id="UP001642409"/>
    </source>
</evidence>
<evidence type="ECO:0000313" key="2">
    <source>
        <dbReference type="EMBL" id="CAI9966663.1"/>
    </source>
</evidence>
<keyword evidence="4" id="KW-1185">Reference proteome</keyword>
<proteinExistence type="predicted"/>
<accession>A0AA86R5Q4</accession>
<feature type="domain" description="HTH myb-type" evidence="1">
    <location>
        <begin position="11"/>
        <end position="63"/>
    </location>
</feature>
<name>A0AA86R5Q4_9EUKA</name>
<dbReference type="AlphaFoldDB" id="A0AA86R5Q4"/>
<dbReference type="Pfam" id="PF00249">
    <property type="entry name" value="Myb_DNA-binding"/>
    <property type="match status" value="1"/>
</dbReference>
<dbReference type="SMART" id="SM00717">
    <property type="entry name" value="SANT"/>
    <property type="match status" value="1"/>
</dbReference>
<evidence type="ECO:0000313" key="3">
    <source>
        <dbReference type="EMBL" id="CAL6064199.1"/>
    </source>
</evidence>
<dbReference type="EMBL" id="CATOUU010001008">
    <property type="protein sequence ID" value="CAI9966663.1"/>
    <property type="molecule type" value="Genomic_DNA"/>
</dbReference>
<protein>
    <submittedName>
        <fullName evidence="2">SANT/Myb domain</fullName>
    </submittedName>
    <submittedName>
        <fullName evidence="3">SANT/Myb_domain</fullName>
    </submittedName>
</protein>
<comment type="caution">
    <text evidence="2">The sequence shown here is derived from an EMBL/GenBank/DDBJ whole genome shotgun (WGS) entry which is preliminary data.</text>
</comment>
<dbReference type="Gene3D" id="1.10.10.60">
    <property type="entry name" value="Homeodomain-like"/>
    <property type="match status" value="1"/>
</dbReference>
<dbReference type="InterPro" id="IPR001005">
    <property type="entry name" value="SANT/Myb"/>
</dbReference>